<evidence type="ECO:0000313" key="2">
    <source>
        <dbReference type="EMBL" id="MBA0086319.1"/>
    </source>
</evidence>
<evidence type="ECO:0000313" key="3">
    <source>
        <dbReference type="Proteomes" id="UP000567293"/>
    </source>
</evidence>
<comment type="caution">
    <text evidence="2">The sequence shown here is derived from an EMBL/GenBank/DDBJ whole genome shotgun (WGS) entry which is preliminary data.</text>
</comment>
<accession>A0A7V8NRP6</accession>
<dbReference type="AlphaFoldDB" id="A0A7V8NRP6"/>
<dbReference type="Pfam" id="PF13340">
    <property type="entry name" value="DUF4096"/>
    <property type="match status" value="1"/>
</dbReference>
<feature type="domain" description="Insertion element IS402-like" evidence="1">
    <location>
        <begin position="1"/>
        <end position="45"/>
    </location>
</feature>
<reference evidence="2" key="1">
    <citation type="submission" date="2020-06" db="EMBL/GenBank/DDBJ databases">
        <title>Legume-microbial interactions unlock mineral nutrients during tropical forest succession.</title>
        <authorList>
            <person name="Epihov D.Z."/>
        </authorList>
    </citation>
    <scope>NUCLEOTIDE SEQUENCE [LARGE SCALE GENOMIC DNA]</scope>
    <source>
        <strain evidence="2">Pan2503</strain>
    </source>
</reference>
<evidence type="ECO:0000259" key="1">
    <source>
        <dbReference type="Pfam" id="PF13340"/>
    </source>
</evidence>
<proteinExistence type="predicted"/>
<dbReference type="InterPro" id="IPR025161">
    <property type="entry name" value="IS402-like_dom"/>
</dbReference>
<gene>
    <name evidence="2" type="ORF">HRJ53_15165</name>
</gene>
<keyword evidence="3" id="KW-1185">Reference proteome</keyword>
<organism evidence="2 3">
    <name type="scientific">Candidatus Acidiferrum panamense</name>
    <dbReference type="NCBI Taxonomy" id="2741543"/>
    <lineage>
        <taxon>Bacteria</taxon>
        <taxon>Pseudomonadati</taxon>
        <taxon>Acidobacteriota</taxon>
        <taxon>Terriglobia</taxon>
        <taxon>Candidatus Acidiferrales</taxon>
        <taxon>Candidatus Acidiferrum</taxon>
    </lineage>
</organism>
<dbReference type="EMBL" id="JACDQQ010001455">
    <property type="protein sequence ID" value="MBA0086319.1"/>
    <property type="molecule type" value="Genomic_DNA"/>
</dbReference>
<protein>
    <submittedName>
        <fullName evidence="2">Transposase</fullName>
    </submittedName>
</protein>
<sequence>MDDALWARLEPLLPKPRRRARGSGGHPRVPERAALTGILFVLRGGL</sequence>
<dbReference type="Proteomes" id="UP000567293">
    <property type="component" value="Unassembled WGS sequence"/>
</dbReference>
<name>A0A7V8NRP6_9BACT</name>